<feature type="compositionally biased region" description="Polar residues" evidence="1">
    <location>
        <begin position="53"/>
        <end position="63"/>
    </location>
</feature>
<feature type="non-terminal residue" evidence="2">
    <location>
        <position position="86"/>
    </location>
</feature>
<evidence type="ECO:0000313" key="2">
    <source>
        <dbReference type="EMBL" id="CAB4037492.1"/>
    </source>
</evidence>
<evidence type="ECO:0000256" key="1">
    <source>
        <dbReference type="SAM" id="MobiDB-lite"/>
    </source>
</evidence>
<reference evidence="2" key="1">
    <citation type="submission" date="2020-04" db="EMBL/GenBank/DDBJ databases">
        <authorList>
            <person name="Alioto T."/>
            <person name="Alioto T."/>
            <person name="Gomez Garrido J."/>
        </authorList>
    </citation>
    <scope>NUCLEOTIDE SEQUENCE</scope>
    <source>
        <strain evidence="2">A484AB</strain>
    </source>
</reference>
<dbReference type="EMBL" id="CACRXK020023159">
    <property type="protein sequence ID" value="CAB4037492.1"/>
    <property type="molecule type" value="Genomic_DNA"/>
</dbReference>
<comment type="caution">
    <text evidence="2">The sequence shown here is derived from an EMBL/GenBank/DDBJ whole genome shotgun (WGS) entry which is preliminary data.</text>
</comment>
<feature type="region of interest" description="Disordered" evidence="1">
    <location>
        <begin position="1"/>
        <end position="86"/>
    </location>
</feature>
<evidence type="ECO:0000313" key="3">
    <source>
        <dbReference type="Proteomes" id="UP001152795"/>
    </source>
</evidence>
<sequence>VYTQSKQGVSRSQNNRRSGLRVCKSSPDKSEAGGMHSAGTDNNLSDKDDGQRRQASVKSTESTPHAREPKALRSSGEDKRTGSRKS</sequence>
<organism evidence="2 3">
    <name type="scientific">Paramuricea clavata</name>
    <name type="common">Red gorgonian</name>
    <name type="synonym">Violescent sea-whip</name>
    <dbReference type="NCBI Taxonomy" id="317549"/>
    <lineage>
        <taxon>Eukaryota</taxon>
        <taxon>Metazoa</taxon>
        <taxon>Cnidaria</taxon>
        <taxon>Anthozoa</taxon>
        <taxon>Octocorallia</taxon>
        <taxon>Malacalcyonacea</taxon>
        <taxon>Plexauridae</taxon>
        <taxon>Paramuricea</taxon>
    </lineage>
</organism>
<feature type="non-terminal residue" evidence="2">
    <location>
        <position position="1"/>
    </location>
</feature>
<dbReference type="AlphaFoldDB" id="A0A7D9JXU2"/>
<dbReference type="Proteomes" id="UP001152795">
    <property type="component" value="Unassembled WGS sequence"/>
</dbReference>
<gene>
    <name evidence="2" type="ORF">PACLA_8A050263</name>
</gene>
<name>A0A7D9JXU2_PARCT</name>
<feature type="compositionally biased region" description="Polar residues" evidence="1">
    <location>
        <begin position="1"/>
        <end position="17"/>
    </location>
</feature>
<proteinExistence type="predicted"/>
<keyword evidence="3" id="KW-1185">Reference proteome</keyword>
<protein>
    <submittedName>
        <fullName evidence="2">Uncharacterized protein</fullName>
    </submittedName>
</protein>
<accession>A0A7D9JXU2</accession>
<feature type="compositionally biased region" description="Basic and acidic residues" evidence="1">
    <location>
        <begin position="64"/>
        <end position="86"/>
    </location>
</feature>